<dbReference type="EMBL" id="MHSL01000010">
    <property type="protein sequence ID" value="OHA44098.1"/>
    <property type="molecule type" value="Genomic_DNA"/>
</dbReference>
<comment type="caution">
    <text evidence="9">The sequence shown here is derived from an EMBL/GenBank/DDBJ whole genome shotgun (WGS) entry which is preliminary data.</text>
</comment>
<feature type="binding site" evidence="7">
    <location>
        <begin position="417"/>
        <end position="420"/>
    </location>
    <ligand>
        <name>ATP</name>
        <dbReference type="ChEBI" id="CHEBI:30616"/>
    </ligand>
</feature>
<keyword evidence="6 7" id="KW-0030">Aminoacyl-tRNA synthetase</keyword>
<gene>
    <name evidence="7" type="primary">aspS</name>
    <name evidence="9" type="ORF">A3G03_01490</name>
</gene>
<dbReference type="HAMAP" id="MF_00044">
    <property type="entry name" value="Asp_tRNA_synth_type1"/>
    <property type="match status" value="1"/>
</dbReference>
<dbReference type="GO" id="GO:0003676">
    <property type="term" value="F:nucleic acid binding"/>
    <property type="evidence" value="ECO:0007669"/>
    <property type="project" value="InterPro"/>
</dbReference>
<protein>
    <recommendedName>
        <fullName evidence="7">Aspartate--tRNA(Asp/Asn) ligase</fullName>
        <ecNumber evidence="7">6.1.1.23</ecNumber>
    </recommendedName>
    <alternativeName>
        <fullName evidence="7">Aspartyl-tRNA synthetase</fullName>
        <shortName evidence="7">AspRS</shortName>
    </alternativeName>
    <alternativeName>
        <fullName evidence="7">Non-discriminating aspartyl-tRNA synthetase</fullName>
        <shortName evidence="7">ND-AspRS</shortName>
    </alternativeName>
</protein>
<keyword evidence="7" id="KW-0963">Cytoplasm</keyword>
<dbReference type="InterPro" id="IPR045864">
    <property type="entry name" value="aa-tRNA-synth_II/BPL/LPL"/>
</dbReference>
<dbReference type="InterPro" id="IPR002312">
    <property type="entry name" value="Asp/Asn-tRNA-synth_IIb"/>
</dbReference>
<feature type="binding site" evidence="7">
    <location>
        <position position="329"/>
    </location>
    <ligand>
        <name>L-aspartate</name>
        <dbReference type="ChEBI" id="CHEBI:29991"/>
    </ligand>
</feature>
<dbReference type="GO" id="GO:0004815">
    <property type="term" value="F:aspartate-tRNA ligase activity"/>
    <property type="evidence" value="ECO:0007669"/>
    <property type="project" value="UniProtKB-UniRule"/>
</dbReference>
<dbReference type="GO" id="GO:0005737">
    <property type="term" value="C:cytoplasm"/>
    <property type="evidence" value="ECO:0007669"/>
    <property type="project" value="UniProtKB-SubCell"/>
</dbReference>
<dbReference type="InterPro" id="IPR047090">
    <property type="entry name" value="AspRS_core"/>
</dbReference>
<evidence type="ECO:0000256" key="3">
    <source>
        <dbReference type="ARBA" id="ARBA00022741"/>
    </source>
</evidence>
<keyword evidence="5 7" id="KW-0648">Protein biosynthesis</keyword>
<dbReference type="PANTHER" id="PTHR22594">
    <property type="entry name" value="ASPARTYL/LYSYL-TRNA SYNTHETASE"/>
    <property type="match status" value="1"/>
</dbReference>
<evidence type="ECO:0000256" key="1">
    <source>
        <dbReference type="ARBA" id="ARBA00006303"/>
    </source>
</evidence>
<evidence type="ECO:0000256" key="5">
    <source>
        <dbReference type="ARBA" id="ARBA00022917"/>
    </source>
</evidence>
<comment type="similarity">
    <text evidence="1 7">Belongs to the class-II aminoacyl-tRNA synthetase family. Type 1 subfamily.</text>
</comment>
<keyword evidence="4 7" id="KW-0067">ATP-binding</keyword>
<feature type="region of interest" description="Aspartate" evidence="7">
    <location>
        <begin position="203"/>
        <end position="206"/>
    </location>
</feature>
<comment type="catalytic activity">
    <reaction evidence="7">
        <text>tRNA(Asx) + L-aspartate + ATP = L-aspartyl-tRNA(Asx) + AMP + diphosphate</text>
        <dbReference type="Rhea" id="RHEA:18349"/>
        <dbReference type="Rhea" id="RHEA-COMP:9710"/>
        <dbReference type="Rhea" id="RHEA-COMP:9711"/>
        <dbReference type="ChEBI" id="CHEBI:29991"/>
        <dbReference type="ChEBI" id="CHEBI:30616"/>
        <dbReference type="ChEBI" id="CHEBI:33019"/>
        <dbReference type="ChEBI" id="CHEBI:78442"/>
        <dbReference type="ChEBI" id="CHEBI:78516"/>
        <dbReference type="ChEBI" id="CHEBI:456215"/>
        <dbReference type="EC" id="6.1.1.23"/>
    </reaction>
</comment>
<dbReference type="GO" id="GO:0050560">
    <property type="term" value="F:aspartate-tRNA(Asn) ligase activity"/>
    <property type="evidence" value="ECO:0007669"/>
    <property type="project" value="UniProtKB-EC"/>
</dbReference>
<comment type="function">
    <text evidence="7">Aspartyl-tRNA synthetase with relaxed tRNA specificity since it is able to aspartylate not only its cognate tRNA(Asp) but also tRNA(Asn). Reaction proceeds in two steps: L-aspartate is first activated by ATP to form Asp-AMP and then transferred to the acceptor end of tRNA(Asp/Asn).</text>
</comment>
<dbReference type="InterPro" id="IPR004524">
    <property type="entry name" value="Asp-tRNA-ligase_1"/>
</dbReference>
<reference evidence="9 10" key="1">
    <citation type="journal article" date="2016" name="Nat. Commun.">
        <title>Thousands of microbial genomes shed light on interconnected biogeochemical processes in an aquifer system.</title>
        <authorList>
            <person name="Anantharaman K."/>
            <person name="Brown C.T."/>
            <person name="Hug L.A."/>
            <person name="Sharon I."/>
            <person name="Castelle C.J."/>
            <person name="Probst A.J."/>
            <person name="Thomas B.C."/>
            <person name="Singh A."/>
            <person name="Wilkins M.J."/>
            <person name="Karaoz U."/>
            <person name="Brodie E.L."/>
            <person name="Williams K.H."/>
            <person name="Hubbard S.S."/>
            <person name="Banfield J.F."/>
        </authorList>
    </citation>
    <scope>NUCLEOTIDE SEQUENCE [LARGE SCALE GENOMIC DNA]</scope>
</reference>
<feature type="binding site" evidence="7">
    <location>
        <position position="225"/>
    </location>
    <ligand>
        <name>L-aspartate</name>
        <dbReference type="ChEBI" id="CHEBI:29991"/>
    </ligand>
</feature>
<dbReference type="Proteomes" id="UP000176355">
    <property type="component" value="Unassembled WGS sequence"/>
</dbReference>
<dbReference type="PROSITE" id="PS50862">
    <property type="entry name" value="AA_TRNA_LIGASE_II"/>
    <property type="match status" value="1"/>
</dbReference>
<feature type="binding site" evidence="7">
    <location>
        <begin position="225"/>
        <end position="227"/>
    </location>
    <ligand>
        <name>ATP</name>
        <dbReference type="ChEBI" id="CHEBI:30616"/>
    </ligand>
</feature>
<dbReference type="InterPro" id="IPR012340">
    <property type="entry name" value="NA-bd_OB-fold"/>
</dbReference>
<dbReference type="InterPro" id="IPR047089">
    <property type="entry name" value="Asp-tRNA-ligase_1_N"/>
</dbReference>
<feature type="binding site" evidence="7">
    <location>
        <position position="179"/>
    </location>
    <ligand>
        <name>L-aspartate</name>
        <dbReference type="ChEBI" id="CHEBI:29991"/>
    </ligand>
</feature>
<evidence type="ECO:0000256" key="7">
    <source>
        <dbReference type="HAMAP-Rule" id="MF_00044"/>
    </source>
</evidence>
<dbReference type="GO" id="GO:0006422">
    <property type="term" value="P:aspartyl-tRNA aminoacylation"/>
    <property type="evidence" value="ECO:0007669"/>
    <property type="project" value="UniProtKB-UniRule"/>
</dbReference>
<dbReference type="Pfam" id="PF00152">
    <property type="entry name" value="tRNA-synt_2"/>
    <property type="match status" value="1"/>
</dbReference>
<evidence type="ECO:0000259" key="8">
    <source>
        <dbReference type="PROSITE" id="PS50862"/>
    </source>
</evidence>
<dbReference type="InterPro" id="IPR006195">
    <property type="entry name" value="aa-tRNA-synth_II"/>
</dbReference>
<evidence type="ECO:0000256" key="6">
    <source>
        <dbReference type="ARBA" id="ARBA00023146"/>
    </source>
</evidence>
<dbReference type="Gene3D" id="2.40.50.140">
    <property type="entry name" value="Nucleic acid-binding proteins"/>
    <property type="match status" value="1"/>
</dbReference>
<evidence type="ECO:0000313" key="10">
    <source>
        <dbReference type="Proteomes" id="UP000176355"/>
    </source>
</evidence>
<evidence type="ECO:0000256" key="2">
    <source>
        <dbReference type="ARBA" id="ARBA00022598"/>
    </source>
</evidence>
<proteinExistence type="inferred from homology"/>
<keyword evidence="3 7" id="KW-0547">Nucleotide-binding</keyword>
<feature type="site" description="Important for tRNA non-discrimination" evidence="7">
    <location>
        <position position="35"/>
    </location>
</feature>
<dbReference type="InterPro" id="IPR004365">
    <property type="entry name" value="NA-bd_OB_tRNA"/>
</dbReference>
<dbReference type="CDD" id="cd04317">
    <property type="entry name" value="EcAspRS_like_N"/>
    <property type="match status" value="1"/>
</dbReference>
<feature type="binding site" evidence="7">
    <location>
        <position position="372"/>
    </location>
    <ligand>
        <name>L-aspartate</name>
        <dbReference type="ChEBI" id="CHEBI:29991"/>
    </ligand>
</feature>
<comment type="subcellular location">
    <subcellularLocation>
        <location evidence="7">Cytoplasm</location>
    </subcellularLocation>
</comment>
<evidence type="ECO:0000256" key="4">
    <source>
        <dbReference type="ARBA" id="ARBA00022840"/>
    </source>
</evidence>
<keyword evidence="2 7" id="KW-0436">Ligase</keyword>
<dbReference type="PANTHER" id="PTHR22594:SF5">
    <property type="entry name" value="ASPARTATE--TRNA LIGASE, MITOCHONDRIAL"/>
    <property type="match status" value="1"/>
</dbReference>
<dbReference type="InterPro" id="IPR004115">
    <property type="entry name" value="GAD-like_sf"/>
</dbReference>
<comment type="caution">
    <text evidence="7">Lacks conserved residue(s) required for the propagation of feature annotation.</text>
</comment>
<dbReference type="Pfam" id="PF01336">
    <property type="entry name" value="tRNA_anti-codon"/>
    <property type="match status" value="1"/>
</dbReference>
<evidence type="ECO:0000313" key="9">
    <source>
        <dbReference type="EMBL" id="OHA44098.1"/>
    </source>
</evidence>
<dbReference type="STRING" id="1802333.A3G03_01490"/>
<accession>A0A1G2P6Z5</accession>
<dbReference type="CDD" id="cd00777">
    <property type="entry name" value="AspRS_core"/>
    <property type="match status" value="1"/>
</dbReference>
<dbReference type="PRINTS" id="PR01042">
    <property type="entry name" value="TRNASYNTHASP"/>
</dbReference>
<dbReference type="Gene3D" id="3.30.930.10">
    <property type="entry name" value="Bira Bifunctional Protein, Domain 2"/>
    <property type="match status" value="2"/>
</dbReference>
<dbReference type="GO" id="GO:0005524">
    <property type="term" value="F:ATP binding"/>
    <property type="evidence" value="ECO:0007669"/>
    <property type="project" value="UniProtKB-UniRule"/>
</dbReference>
<sequence length="471" mass="54578">MERTYIKELKEKVDESASSADKVRIAGWVDVRRDHGKLIFIDLRDVTGKVQMVILPNHKEAHELAQKVRPEWVIEVVGKVNNRPEKLVNKNEPNGEIEIEVLELKVLNEAETPPIDISGDGKEINEEMRLKYRYLDLRRPRLQKNIRIRSEFVDRARQYLFSKGFTEIETPYFTSTTPEGSRDFVVPSRMYPGKFFALPQSPQQYKQLLMVAGFERYFQIARCFRDEDLRADRGFEHTQIDLEVSFTTREELMQLDEEMITIVSEAMGHKIKEKPFPRFSYKKAIEKFGADKFDLRNEEEKKNGILAFAWVIDFPFFEKDKEGKWTFTHNPFSMPSFEHLEWHLKGENVDKIITQQYDLVCNGYETGGGSIRAHKPEILKATFKTMGYGDAQIEKDFGHMLKAFSYGTPPHGGIAHGIERMIMILTGEKELREVQSFPQTSSGHTAVMDAPSELSKEQLKELGIELKKSKN</sequence>
<feature type="domain" description="Aminoacyl-transfer RNA synthetases class-II family profile" evidence="8">
    <location>
        <begin position="146"/>
        <end position="438"/>
    </location>
</feature>
<dbReference type="EC" id="6.1.1.23" evidence="7"/>
<dbReference type="InterPro" id="IPR004364">
    <property type="entry name" value="Aa-tRNA-synt_II"/>
</dbReference>
<dbReference type="SUPFAM" id="SSF55681">
    <property type="entry name" value="Class II aaRS and biotin synthetases"/>
    <property type="match status" value="1"/>
</dbReference>
<feature type="binding site" evidence="7">
    <location>
        <position position="365"/>
    </location>
    <ligand>
        <name>ATP</name>
        <dbReference type="ChEBI" id="CHEBI:30616"/>
    </ligand>
</feature>
<dbReference type="SUPFAM" id="SSF50249">
    <property type="entry name" value="Nucleic acid-binding proteins"/>
    <property type="match status" value="1"/>
</dbReference>
<dbReference type="Gene3D" id="3.30.1360.30">
    <property type="entry name" value="GAD-like domain"/>
    <property type="match status" value="1"/>
</dbReference>
<comment type="subunit">
    <text evidence="7">Homodimer.</text>
</comment>
<name>A0A1G2P6Z5_9BACT</name>
<dbReference type="AlphaFoldDB" id="A0A1G2P6Z5"/>
<organism evidence="9 10">
    <name type="scientific">Candidatus Taylorbacteria bacterium RIFCSPLOWO2_12_FULL_44_15c</name>
    <dbReference type="NCBI Taxonomy" id="1802333"/>
    <lineage>
        <taxon>Bacteria</taxon>
        <taxon>Candidatus Tayloriibacteriota</taxon>
    </lineage>
</organism>